<feature type="transmembrane region" description="Helical" evidence="2">
    <location>
        <begin position="190"/>
        <end position="208"/>
    </location>
</feature>
<evidence type="ECO:0000256" key="1">
    <source>
        <dbReference type="SAM" id="MobiDB-lite"/>
    </source>
</evidence>
<feature type="transmembrane region" description="Helical" evidence="2">
    <location>
        <begin position="134"/>
        <end position="156"/>
    </location>
</feature>
<feature type="transmembrane region" description="Helical" evidence="2">
    <location>
        <begin position="40"/>
        <end position="63"/>
    </location>
</feature>
<accession>A0A9Q4Q4H0</accession>
<dbReference type="Pfam" id="PF12679">
    <property type="entry name" value="ABC2_membrane_2"/>
    <property type="match status" value="1"/>
</dbReference>
<keyword evidence="2" id="KW-0812">Transmembrane</keyword>
<feature type="compositionally biased region" description="Low complexity" evidence="1">
    <location>
        <begin position="1"/>
        <end position="19"/>
    </location>
</feature>
<evidence type="ECO:0000313" key="4">
    <source>
        <dbReference type="Proteomes" id="UP001154061"/>
    </source>
</evidence>
<comment type="caution">
    <text evidence="3">The sequence shown here is derived from an EMBL/GenBank/DDBJ whole genome shotgun (WGS) entry which is preliminary data.</text>
</comment>
<evidence type="ECO:0000313" key="3">
    <source>
        <dbReference type="EMBL" id="MDF9747213.1"/>
    </source>
</evidence>
<feature type="transmembrane region" description="Helical" evidence="2">
    <location>
        <begin position="162"/>
        <end position="183"/>
    </location>
</feature>
<dbReference type="Proteomes" id="UP001154061">
    <property type="component" value="Unassembled WGS sequence"/>
</dbReference>
<protein>
    <submittedName>
        <fullName evidence="3">ABC transporter permease</fullName>
    </submittedName>
</protein>
<name>A0A9Q4Q4H0_9EURY</name>
<organism evidence="3 4">
    <name type="scientific">Natrinema salsiterrestre</name>
    <dbReference type="NCBI Taxonomy" id="2950540"/>
    <lineage>
        <taxon>Archaea</taxon>
        <taxon>Methanobacteriati</taxon>
        <taxon>Methanobacteriota</taxon>
        <taxon>Stenosarchaea group</taxon>
        <taxon>Halobacteria</taxon>
        <taxon>Halobacteriales</taxon>
        <taxon>Natrialbaceae</taxon>
        <taxon>Natrinema</taxon>
    </lineage>
</organism>
<sequence length="322" mass="34611">MSAETGSATAGSGGAASSSVNPESVRAIAKKDFQDSVRSWLFWGLSAFFFALLVIVTGVLSYFGEDIAAQGATTGMLVLFVSQITKLVVPLIALVLGWKSIAGERESGSIKILLSLPNSRKDVLLGKLLGRSAVLSLSLTVGFGLAAIVVAALLGGFDVVDYAGLLVMSIVYGVAYTSIAVALSSLTRSTTMAGAAMAGIFVMFYGVWNGLEGAFRLLAQREFLFFDTVTYTATVQGQEFEAERLQDWVYFVLNLDPGQAYTNGLTLLTDVDALENQATINAQMFGGEFPIFLQDWFSFLILLFWIAVPMVVALYQFDRVDI</sequence>
<feature type="region of interest" description="Disordered" evidence="1">
    <location>
        <begin position="1"/>
        <end position="20"/>
    </location>
</feature>
<feature type="transmembrane region" description="Helical" evidence="2">
    <location>
        <begin position="296"/>
        <end position="317"/>
    </location>
</feature>
<proteinExistence type="predicted"/>
<keyword evidence="2" id="KW-1133">Transmembrane helix</keyword>
<evidence type="ECO:0000256" key="2">
    <source>
        <dbReference type="SAM" id="Phobius"/>
    </source>
</evidence>
<feature type="transmembrane region" description="Helical" evidence="2">
    <location>
        <begin position="75"/>
        <end position="98"/>
    </location>
</feature>
<gene>
    <name evidence="3" type="ORF">NDI89_16630</name>
</gene>
<dbReference type="PANTHER" id="PTHR43471">
    <property type="entry name" value="ABC TRANSPORTER PERMEASE"/>
    <property type="match status" value="1"/>
</dbReference>
<dbReference type="GO" id="GO:0005886">
    <property type="term" value="C:plasma membrane"/>
    <property type="evidence" value="ECO:0007669"/>
    <property type="project" value="UniProtKB-SubCell"/>
</dbReference>
<dbReference type="PANTHER" id="PTHR43471:SF1">
    <property type="entry name" value="ABC TRANSPORTER PERMEASE PROTEIN NOSY-RELATED"/>
    <property type="match status" value="1"/>
</dbReference>
<reference evidence="3" key="1">
    <citation type="submission" date="2022-06" db="EMBL/GenBank/DDBJ databases">
        <title>Natrinema sp. a new haloarchaeum isolate from saline soil.</title>
        <authorList>
            <person name="Strakova D."/>
            <person name="Galisteo C."/>
            <person name="Sanchez-Porro C."/>
            <person name="Ventosa A."/>
        </authorList>
    </citation>
    <scope>NUCLEOTIDE SEQUENCE</scope>
    <source>
        <strain evidence="3">S1CR25-10</strain>
    </source>
</reference>
<keyword evidence="2" id="KW-0472">Membrane</keyword>
<dbReference type="EMBL" id="JAMQOT010000006">
    <property type="protein sequence ID" value="MDF9747213.1"/>
    <property type="molecule type" value="Genomic_DNA"/>
</dbReference>
<dbReference type="RefSeq" id="WP_277523090.1">
    <property type="nucleotide sequence ID" value="NZ_JAMQOT010000006.1"/>
</dbReference>
<keyword evidence="4" id="KW-1185">Reference proteome</keyword>
<dbReference type="AlphaFoldDB" id="A0A9Q4Q4H0"/>
<dbReference type="GO" id="GO:0140359">
    <property type="term" value="F:ABC-type transporter activity"/>
    <property type="evidence" value="ECO:0007669"/>
    <property type="project" value="InterPro"/>
</dbReference>